<name>A0A9D9EKI9_9BACT</name>
<gene>
    <name evidence="1" type="ORF">IAC29_07985</name>
</gene>
<dbReference type="EMBL" id="JADIMQ010000112">
    <property type="protein sequence ID" value="MBO8449194.1"/>
    <property type="molecule type" value="Genomic_DNA"/>
</dbReference>
<dbReference type="AlphaFoldDB" id="A0A9D9EKI9"/>
<proteinExistence type="predicted"/>
<sequence length="77" mass="8583">MADRKIIHLNLNGQDYYFGSLAAIFTEFTREEIGVSYGSLRNYGISPERPYINDKVVIKEGILITAKGDRGKSKSGV</sequence>
<accession>A0A9D9EKI9</accession>
<reference evidence="1" key="2">
    <citation type="journal article" date="2021" name="PeerJ">
        <title>Extensive microbial diversity within the chicken gut microbiome revealed by metagenomics and culture.</title>
        <authorList>
            <person name="Gilroy R."/>
            <person name="Ravi A."/>
            <person name="Getino M."/>
            <person name="Pursley I."/>
            <person name="Horton D.L."/>
            <person name="Alikhan N.F."/>
            <person name="Baker D."/>
            <person name="Gharbi K."/>
            <person name="Hall N."/>
            <person name="Watson M."/>
            <person name="Adriaenssens E.M."/>
            <person name="Foster-Nyarko E."/>
            <person name="Jarju S."/>
            <person name="Secka A."/>
            <person name="Antonio M."/>
            <person name="Oren A."/>
            <person name="Chaudhuri R.R."/>
            <person name="La Ragione R."/>
            <person name="Hildebrand F."/>
            <person name="Pallen M.J."/>
        </authorList>
    </citation>
    <scope>NUCLEOTIDE SEQUENCE</scope>
    <source>
        <strain evidence="1">20514</strain>
    </source>
</reference>
<reference evidence="1" key="1">
    <citation type="submission" date="2020-10" db="EMBL/GenBank/DDBJ databases">
        <authorList>
            <person name="Gilroy R."/>
        </authorList>
    </citation>
    <scope>NUCLEOTIDE SEQUENCE</scope>
    <source>
        <strain evidence="1">20514</strain>
    </source>
</reference>
<protein>
    <submittedName>
        <fullName evidence="1">Uncharacterized protein</fullName>
    </submittedName>
</protein>
<comment type="caution">
    <text evidence="1">The sequence shown here is derived from an EMBL/GenBank/DDBJ whole genome shotgun (WGS) entry which is preliminary data.</text>
</comment>
<organism evidence="1 2">
    <name type="scientific">Candidatus Cryptobacteroides merdigallinarum</name>
    <dbReference type="NCBI Taxonomy" id="2840770"/>
    <lineage>
        <taxon>Bacteria</taxon>
        <taxon>Pseudomonadati</taxon>
        <taxon>Bacteroidota</taxon>
        <taxon>Bacteroidia</taxon>
        <taxon>Bacteroidales</taxon>
        <taxon>Candidatus Cryptobacteroides</taxon>
    </lineage>
</organism>
<evidence type="ECO:0000313" key="2">
    <source>
        <dbReference type="Proteomes" id="UP000810252"/>
    </source>
</evidence>
<evidence type="ECO:0000313" key="1">
    <source>
        <dbReference type="EMBL" id="MBO8449194.1"/>
    </source>
</evidence>
<dbReference type="Proteomes" id="UP000810252">
    <property type="component" value="Unassembled WGS sequence"/>
</dbReference>